<comment type="caution">
    <text evidence="2">The sequence shown here is derived from an EMBL/GenBank/DDBJ whole genome shotgun (WGS) entry which is preliminary data.</text>
</comment>
<feature type="transmembrane region" description="Helical" evidence="1">
    <location>
        <begin position="428"/>
        <end position="449"/>
    </location>
</feature>
<accession>A0A2S8STM4</accession>
<gene>
    <name evidence="2" type="ORF">B1R32_107173</name>
</gene>
<dbReference type="RefSeq" id="WP_105483611.1">
    <property type="nucleotide sequence ID" value="NZ_NIGF01000007.1"/>
</dbReference>
<feature type="transmembrane region" description="Helical" evidence="1">
    <location>
        <begin position="638"/>
        <end position="654"/>
    </location>
</feature>
<sequence length="725" mass="82031">MKNLIPRAALAFVCLWLFIAVFPPTREVFRAFSTQQDLSRGYFGLSRPSYASVLTQHMEAAQRHPDAPDAALLLSWKQEEEQRDFYSDSPHFRANLREMDELSARFPADLSLPARRLRLSLSRPIYIQTTEAAPKTAAFTKNQILGAADLEAASRIARECEKREPDNAFWPLMDAVFQFVRRQKNAGIEALSRAGQCARYDDYSQSTVRNRVQWLETHANPMWEEKIALQFAVLSPQWAGISVTTKAATLEAVRARKAGNTARTLQIGAAILGACQVLSQEKGELGVLLSHNNARQALEKLFDIREVQRRQLPSGSWPYIDPQIHDTELAHAWANFARKNGRPDLARKASFLLGSQGEETFRDYNSTLWQEFGLRPPLGRVATSAPLLLMFIAALCWLGALLWSIGAMANRWLPNSHASPTRGEVTSCVNFSLWALLGALLVAFRWFLAAQMNLFFLLDDSVRFSVEKMTSLTMAFVLIATIWLFPVVVLVWKRGHRIVRVQKLPTARRRAKNEEVAAPAKPLQRAPRVASWLLFLVFSLAALPNGYDLWDGTLFQAPFSFFAAFVAAIAVLCFEVPRWQRLERRALPRFRIEKIGSTFRAESGALRLFRLGLWLLCPALAFVALTNLPPFLFDRIEMLVPFLLVLGCAIWLEWKGARRDNFLLGLRLSTRSAGVLALLWSVMFIVFCAGLWPLRAELNCQLDRRLQIGEMAWMREQVAAFAPKP</sequence>
<keyword evidence="1" id="KW-0472">Membrane</keyword>
<name>A0A2S8STM4_9BACT</name>
<dbReference type="AlphaFoldDB" id="A0A2S8STM4"/>
<evidence type="ECO:0000313" key="2">
    <source>
        <dbReference type="EMBL" id="PQV64147.1"/>
    </source>
</evidence>
<keyword evidence="1" id="KW-1133">Transmembrane helix</keyword>
<evidence type="ECO:0000256" key="1">
    <source>
        <dbReference type="SAM" id="Phobius"/>
    </source>
</evidence>
<organism evidence="2 3">
    <name type="scientific">Abditibacterium utsteinense</name>
    <dbReference type="NCBI Taxonomy" id="1960156"/>
    <lineage>
        <taxon>Bacteria</taxon>
        <taxon>Pseudomonadati</taxon>
        <taxon>Abditibacteriota</taxon>
        <taxon>Abditibacteriia</taxon>
        <taxon>Abditibacteriales</taxon>
        <taxon>Abditibacteriaceae</taxon>
        <taxon>Abditibacterium</taxon>
    </lineage>
</organism>
<dbReference type="EMBL" id="NIGF01000007">
    <property type="protein sequence ID" value="PQV64147.1"/>
    <property type="molecule type" value="Genomic_DNA"/>
</dbReference>
<dbReference type="InParanoid" id="A0A2S8STM4"/>
<feature type="transmembrane region" description="Helical" evidence="1">
    <location>
        <begin position="559"/>
        <end position="577"/>
    </location>
</feature>
<reference evidence="2 3" key="1">
    <citation type="journal article" date="2018" name="Syst. Appl. Microbiol.">
        <title>Abditibacterium utsteinense sp. nov., the first cultivated member of candidate phylum FBP, isolated from ice-free Antarctic soil samples.</title>
        <authorList>
            <person name="Tahon G."/>
            <person name="Tytgat B."/>
            <person name="Lebbe L."/>
            <person name="Carlier A."/>
            <person name="Willems A."/>
        </authorList>
    </citation>
    <scope>NUCLEOTIDE SEQUENCE [LARGE SCALE GENOMIC DNA]</scope>
    <source>
        <strain evidence="2 3">LMG 29911</strain>
    </source>
</reference>
<feature type="transmembrane region" description="Helical" evidence="1">
    <location>
        <begin position="529"/>
        <end position="547"/>
    </location>
</feature>
<evidence type="ECO:0000313" key="3">
    <source>
        <dbReference type="Proteomes" id="UP000237684"/>
    </source>
</evidence>
<protein>
    <submittedName>
        <fullName evidence="2">Uncharacterized protein</fullName>
    </submittedName>
</protein>
<feature type="transmembrane region" description="Helical" evidence="1">
    <location>
        <begin position="608"/>
        <end position="626"/>
    </location>
</feature>
<dbReference type="Proteomes" id="UP000237684">
    <property type="component" value="Unassembled WGS sequence"/>
</dbReference>
<feature type="transmembrane region" description="Helical" evidence="1">
    <location>
        <begin position="387"/>
        <end position="407"/>
    </location>
</feature>
<feature type="transmembrane region" description="Helical" evidence="1">
    <location>
        <begin position="469"/>
        <end position="492"/>
    </location>
</feature>
<keyword evidence="3" id="KW-1185">Reference proteome</keyword>
<proteinExistence type="predicted"/>
<keyword evidence="1" id="KW-0812">Transmembrane</keyword>
<feature type="transmembrane region" description="Helical" evidence="1">
    <location>
        <begin position="675"/>
        <end position="694"/>
    </location>
</feature>